<reference evidence="3 4" key="1">
    <citation type="journal article" date="2009" name="Int. J. Syst. Evol. Microbiol.">
        <title>Paenibacillus contaminans sp. nov., isolated from a contaminated laboratory plate.</title>
        <authorList>
            <person name="Chou J.H."/>
            <person name="Lee J.H."/>
            <person name="Lin M.C."/>
            <person name="Chang P.S."/>
            <person name="Arun A.B."/>
            <person name="Young C.C."/>
            <person name="Chen W.M."/>
        </authorList>
    </citation>
    <scope>NUCLEOTIDE SEQUENCE [LARGE SCALE GENOMIC DNA]</scope>
    <source>
        <strain evidence="3 4">CKOBP-6</strain>
    </source>
</reference>
<feature type="transmembrane region" description="Helical" evidence="1">
    <location>
        <begin position="20"/>
        <end position="39"/>
    </location>
</feature>
<dbReference type="InterPro" id="IPR048436">
    <property type="entry name" value="MASE12"/>
</dbReference>
<feature type="transmembrane region" description="Helical" evidence="1">
    <location>
        <begin position="59"/>
        <end position="75"/>
    </location>
</feature>
<dbReference type="InterPro" id="IPR003607">
    <property type="entry name" value="HD/PDEase_dom"/>
</dbReference>
<evidence type="ECO:0000313" key="3">
    <source>
        <dbReference type="EMBL" id="RAV19848.1"/>
    </source>
</evidence>
<dbReference type="SMART" id="SM00471">
    <property type="entry name" value="HDc"/>
    <property type="match status" value="1"/>
</dbReference>
<keyword evidence="1" id="KW-1133">Transmembrane helix</keyword>
<keyword evidence="1" id="KW-0472">Membrane</keyword>
<dbReference type="Pfam" id="PF13487">
    <property type="entry name" value="HD_5"/>
    <property type="match status" value="1"/>
</dbReference>
<comment type="caution">
    <text evidence="3">The sequence shown here is derived from an EMBL/GenBank/DDBJ whole genome shotgun (WGS) entry which is preliminary data.</text>
</comment>
<feature type="transmembrane region" description="Helical" evidence="1">
    <location>
        <begin position="87"/>
        <end position="105"/>
    </location>
</feature>
<evidence type="ECO:0000313" key="4">
    <source>
        <dbReference type="Proteomes" id="UP000250369"/>
    </source>
</evidence>
<name>A0A329MJT9_9BACL</name>
<feature type="transmembrane region" description="Helical" evidence="1">
    <location>
        <begin position="111"/>
        <end position="129"/>
    </location>
</feature>
<proteinExistence type="predicted"/>
<dbReference type="AlphaFoldDB" id="A0A329MJT9"/>
<dbReference type="EMBL" id="QMFB01000010">
    <property type="protein sequence ID" value="RAV19848.1"/>
    <property type="molecule type" value="Genomic_DNA"/>
</dbReference>
<keyword evidence="1" id="KW-0812">Transmembrane</keyword>
<evidence type="ECO:0000256" key="1">
    <source>
        <dbReference type="SAM" id="Phobius"/>
    </source>
</evidence>
<dbReference type="Gene3D" id="1.10.3210.10">
    <property type="entry name" value="Hypothetical protein af1432"/>
    <property type="match status" value="1"/>
</dbReference>
<protein>
    <submittedName>
        <fullName evidence="3">Metal-dependent phosphohydrolase</fullName>
    </submittedName>
</protein>
<gene>
    <name evidence="3" type="ORF">DQG23_18135</name>
</gene>
<dbReference type="Proteomes" id="UP000250369">
    <property type="component" value="Unassembled WGS sequence"/>
</dbReference>
<feature type="transmembrane region" description="Helical" evidence="1">
    <location>
        <begin position="134"/>
        <end position="152"/>
    </location>
</feature>
<dbReference type="Pfam" id="PF20971">
    <property type="entry name" value="MASE12"/>
    <property type="match status" value="1"/>
</dbReference>
<sequence length="396" mass="45298">MQKGFLSTALIGEERRATRLFLYLFYIISFGYDIVYNILIPLMTGAIPKLGIVGSYNGYFMNAIQLGLLPIAIYLMKNDRSSSVKYLYFYVYTTLNITTEIILFYGHPDDYHGGNIVEIILVLFSPIFVNKKYFWTVSCGTILKYTLIGIIIQYPNVVVPIILIIVFSFAAYILLNVFQGYVNTITTSYQKQLESIVKGIVAILELKDPYTRGHSERVGRYSLLLARKLGLFNEDELNAFHYSCLLHDVGKVNIPDHILTKPTRLTEAEYEIIKTHPKVGADAIKEIDGLQWSSDVIMYHHERWDGTGYPEQLKGSQIPLLARITSIADAFDAMTTHRSYRKALTPEEAFQRICDGSGNQFDPHLVNVFKEVYPTWLECIEEFERSDIAQNLVLKF</sequence>
<keyword evidence="3" id="KW-0378">Hydrolase</keyword>
<dbReference type="CDD" id="cd00077">
    <property type="entry name" value="HDc"/>
    <property type="match status" value="1"/>
</dbReference>
<dbReference type="SUPFAM" id="SSF109604">
    <property type="entry name" value="HD-domain/PDEase-like"/>
    <property type="match status" value="1"/>
</dbReference>
<keyword evidence="4" id="KW-1185">Reference proteome</keyword>
<dbReference type="RefSeq" id="WP_113032278.1">
    <property type="nucleotide sequence ID" value="NZ_QMFB01000010.1"/>
</dbReference>
<feature type="domain" description="HD-GYP" evidence="2">
    <location>
        <begin position="189"/>
        <end position="385"/>
    </location>
</feature>
<evidence type="ECO:0000259" key="2">
    <source>
        <dbReference type="PROSITE" id="PS51832"/>
    </source>
</evidence>
<dbReference type="OrthoDB" id="9759601at2"/>
<organism evidence="3 4">
    <name type="scientific">Paenibacillus contaminans</name>
    <dbReference type="NCBI Taxonomy" id="450362"/>
    <lineage>
        <taxon>Bacteria</taxon>
        <taxon>Bacillati</taxon>
        <taxon>Bacillota</taxon>
        <taxon>Bacilli</taxon>
        <taxon>Bacillales</taxon>
        <taxon>Paenibacillaceae</taxon>
        <taxon>Paenibacillus</taxon>
    </lineage>
</organism>
<dbReference type="InterPro" id="IPR037522">
    <property type="entry name" value="HD_GYP_dom"/>
</dbReference>
<dbReference type="PANTHER" id="PTHR43155">
    <property type="entry name" value="CYCLIC DI-GMP PHOSPHODIESTERASE PA4108-RELATED"/>
    <property type="match status" value="1"/>
</dbReference>
<feature type="transmembrane region" description="Helical" evidence="1">
    <location>
        <begin position="158"/>
        <end position="178"/>
    </location>
</feature>
<accession>A0A329MJT9</accession>
<dbReference type="GO" id="GO:0016787">
    <property type="term" value="F:hydrolase activity"/>
    <property type="evidence" value="ECO:0007669"/>
    <property type="project" value="UniProtKB-KW"/>
</dbReference>
<dbReference type="PROSITE" id="PS51832">
    <property type="entry name" value="HD_GYP"/>
    <property type="match status" value="1"/>
</dbReference>